<evidence type="ECO:0000313" key="2">
    <source>
        <dbReference type="EMBL" id="GJN29834.1"/>
    </source>
</evidence>
<dbReference type="InterPro" id="IPR012871">
    <property type="entry name" value="DUF1668_ORYSA"/>
</dbReference>
<evidence type="ECO:0000313" key="3">
    <source>
        <dbReference type="Proteomes" id="UP001054889"/>
    </source>
</evidence>
<sequence length="217" mass="24607">MSFRRFVYLVTDDARSRDYFLRRIDMSRFFLPRVRTTSAGGRPNDKVVATDQTGRNLLYDAKHGSVRTLNAPTAPKLAPISLAVVNNLYVLDSFQYVPELNLWFGLSCAYGEDSLICASDLNVTPPTASTVWEDLTPPNWIGTWSRLVHLANSKFCHARFFETMHPEALCHQESVSRFVVFTGLEVKGGKEGERPLSVVKHRSVLYSLDYGIMKWVL</sequence>
<reference evidence="2" key="2">
    <citation type="submission" date="2021-12" db="EMBL/GenBank/DDBJ databases">
        <title>Resequencing data analysis of finger millet.</title>
        <authorList>
            <person name="Hatakeyama M."/>
            <person name="Aluri S."/>
            <person name="Balachadran M.T."/>
            <person name="Sivarajan S.R."/>
            <person name="Poveda L."/>
            <person name="Shimizu-Inatsugi R."/>
            <person name="Schlapbach R."/>
            <person name="Sreeman S.M."/>
            <person name="Shimizu K.K."/>
        </authorList>
    </citation>
    <scope>NUCLEOTIDE SEQUENCE</scope>
</reference>
<dbReference type="AlphaFoldDB" id="A0AAV5F2E3"/>
<dbReference type="PANTHER" id="PTHR33085">
    <property type="entry name" value="OS12G0113100 PROTEIN-RELATED"/>
    <property type="match status" value="1"/>
</dbReference>
<dbReference type="EMBL" id="BQKI01000081">
    <property type="protein sequence ID" value="GJN29834.1"/>
    <property type="molecule type" value="Genomic_DNA"/>
</dbReference>
<dbReference type="EMBL" id="BQKI01000081">
    <property type="protein sequence ID" value="GJN29771.1"/>
    <property type="molecule type" value="Genomic_DNA"/>
</dbReference>
<organism evidence="2 3">
    <name type="scientific">Eleusine coracana subsp. coracana</name>
    <dbReference type="NCBI Taxonomy" id="191504"/>
    <lineage>
        <taxon>Eukaryota</taxon>
        <taxon>Viridiplantae</taxon>
        <taxon>Streptophyta</taxon>
        <taxon>Embryophyta</taxon>
        <taxon>Tracheophyta</taxon>
        <taxon>Spermatophyta</taxon>
        <taxon>Magnoliopsida</taxon>
        <taxon>Liliopsida</taxon>
        <taxon>Poales</taxon>
        <taxon>Poaceae</taxon>
        <taxon>PACMAD clade</taxon>
        <taxon>Chloridoideae</taxon>
        <taxon>Cynodonteae</taxon>
        <taxon>Eleusininae</taxon>
        <taxon>Eleusine</taxon>
    </lineage>
</organism>
<evidence type="ECO:0000313" key="1">
    <source>
        <dbReference type="EMBL" id="GJN29771.1"/>
    </source>
</evidence>
<keyword evidence="3" id="KW-1185">Reference proteome</keyword>
<proteinExistence type="predicted"/>
<reference evidence="2" key="1">
    <citation type="journal article" date="2018" name="DNA Res.">
        <title>Multiple hybrid de novo genome assembly of finger millet, an orphan allotetraploid crop.</title>
        <authorList>
            <person name="Hatakeyama M."/>
            <person name="Aluri S."/>
            <person name="Balachadran M.T."/>
            <person name="Sivarajan S.R."/>
            <person name="Patrignani A."/>
            <person name="Gruter S."/>
            <person name="Poveda L."/>
            <person name="Shimizu-Inatsugi R."/>
            <person name="Baeten J."/>
            <person name="Francoijs K.J."/>
            <person name="Nataraja K.N."/>
            <person name="Reddy Y.A.N."/>
            <person name="Phadnis S."/>
            <person name="Ravikumar R.L."/>
            <person name="Schlapbach R."/>
            <person name="Sreeman S.M."/>
            <person name="Shimizu K.K."/>
        </authorList>
    </citation>
    <scope>NUCLEOTIDE SEQUENCE</scope>
</reference>
<dbReference type="Pfam" id="PF07893">
    <property type="entry name" value="DUF1668"/>
    <property type="match status" value="2"/>
</dbReference>
<dbReference type="Proteomes" id="UP001054889">
    <property type="component" value="Unassembled WGS sequence"/>
</dbReference>
<accession>A0AAV5F2E3</accession>
<comment type="caution">
    <text evidence="2">The sequence shown here is derived from an EMBL/GenBank/DDBJ whole genome shotgun (WGS) entry which is preliminary data.</text>
</comment>
<protein>
    <submittedName>
        <fullName evidence="2">Uncharacterized protein</fullName>
    </submittedName>
</protein>
<name>A0AAV5F2E3_ELECO</name>
<gene>
    <name evidence="2" type="primary">gb18090</name>
    <name evidence="1" type="synonym">gb18023</name>
    <name evidence="1" type="ORF">PR202_gb18023</name>
    <name evidence="2" type="ORF">PR202_gb18090</name>
</gene>